<dbReference type="GeneID" id="29061927"/>
<proteinExistence type="predicted"/>
<evidence type="ECO:0000313" key="2">
    <source>
        <dbReference type="EMBL" id="ANZ49435.1"/>
    </source>
</evidence>
<evidence type="ECO:0000313" key="3">
    <source>
        <dbReference type="Proteomes" id="UP000202923"/>
    </source>
</evidence>
<dbReference type="Proteomes" id="UP000202923">
    <property type="component" value="Genome"/>
</dbReference>
<dbReference type="KEGG" id="vg:29061927"/>
<accession>A0A1B2IE05</accession>
<gene>
    <name evidence="2" type="ORF">KWAN_83</name>
</gene>
<protein>
    <submittedName>
        <fullName evidence="2">Uncharacterized protein</fullName>
    </submittedName>
</protein>
<dbReference type="RefSeq" id="YP_009278688.1">
    <property type="nucleotide sequence ID" value="NC_031010.1"/>
</dbReference>
<feature type="region of interest" description="Disordered" evidence="1">
    <location>
        <begin position="1"/>
        <end position="30"/>
    </location>
</feature>
<feature type="compositionally biased region" description="Basic and acidic residues" evidence="1">
    <location>
        <begin position="1"/>
        <end position="15"/>
    </location>
</feature>
<reference evidence="2 3" key="1">
    <citation type="submission" date="2016-06" db="EMBL/GenBank/DDBJ databases">
        <authorList>
            <person name="Kjaerup R.B."/>
            <person name="Dalgaard T.S."/>
            <person name="Juul-Madsen H.R."/>
        </authorList>
    </citation>
    <scope>NUCLEOTIDE SEQUENCE [LARGE SCALE GENOMIC DNA]</scope>
</reference>
<dbReference type="EMBL" id="KX397369">
    <property type="protein sequence ID" value="ANZ49435.1"/>
    <property type="molecule type" value="Genomic_DNA"/>
</dbReference>
<sequence>MTEENKGTIETRGLEGESDPNWWKQPKVEGTTEISPELRKVLNDDIPVTLGATARFLSQIQNSEGTEAAAALLKAFDHHDGTRMLLNPKKRKESPATRKYRKVMSGLIARAAK</sequence>
<organism evidence="2 3">
    <name type="scientific">Erwinia phage vB_EamM_Kwan</name>
    <dbReference type="NCBI Taxonomy" id="1883374"/>
    <lineage>
        <taxon>Viruses</taxon>
        <taxon>Duplodnaviria</taxon>
        <taxon>Heunggongvirae</taxon>
        <taxon>Uroviricota</taxon>
        <taxon>Caudoviricetes</taxon>
        <taxon>Chimalliviridae</taxon>
        <taxon>Wellingtonvirus</taxon>
        <taxon>Wellingtonvirus wellington</taxon>
    </lineage>
</organism>
<name>A0A1B2IE05_9CAUD</name>
<evidence type="ECO:0000256" key="1">
    <source>
        <dbReference type="SAM" id="MobiDB-lite"/>
    </source>
</evidence>